<keyword evidence="4" id="KW-0175">Coiled coil</keyword>
<dbReference type="GO" id="GO:0030288">
    <property type="term" value="C:outer membrane-bounded periplasmic space"/>
    <property type="evidence" value="ECO:0007669"/>
    <property type="project" value="TreeGrafter"/>
</dbReference>
<dbReference type="RefSeq" id="WP_138129047.1">
    <property type="nucleotide sequence ID" value="NZ_JRPE02000014.1"/>
</dbReference>
<feature type="domain" description="MurNAc-LAA" evidence="5">
    <location>
        <begin position="622"/>
        <end position="738"/>
    </location>
</feature>
<gene>
    <name evidence="6" type="ORF">LS74_008885</name>
</gene>
<dbReference type="SUPFAM" id="SSF53187">
    <property type="entry name" value="Zn-dependent exopeptidases"/>
    <property type="match status" value="1"/>
</dbReference>
<dbReference type="PANTHER" id="PTHR30404:SF0">
    <property type="entry name" value="N-ACETYLMURAMOYL-L-ALANINE AMIDASE AMIC"/>
    <property type="match status" value="1"/>
</dbReference>
<dbReference type="InterPro" id="IPR050695">
    <property type="entry name" value="N-acetylmuramoyl_amidase_3"/>
</dbReference>
<reference evidence="6 7" key="1">
    <citation type="journal article" date="2014" name="Genome Announc.">
        <title>Draft genome sequences of eight enterohepatic helicobacter species isolated from both laboratory and wild rodents.</title>
        <authorList>
            <person name="Sheh A."/>
            <person name="Shen Z."/>
            <person name="Fox J.G."/>
        </authorList>
    </citation>
    <scope>NUCLEOTIDE SEQUENCE [LARGE SCALE GENOMIC DNA]</scope>
    <source>
        <strain evidence="6 7">MIT 96-1001</strain>
    </source>
</reference>
<dbReference type="GO" id="GO:0009253">
    <property type="term" value="P:peptidoglycan catabolic process"/>
    <property type="evidence" value="ECO:0007669"/>
    <property type="project" value="InterPro"/>
</dbReference>
<protein>
    <recommendedName>
        <fullName evidence="2">N-acetylmuramoyl-L-alanine amidase</fullName>
        <ecNumber evidence="2">3.5.1.28</ecNumber>
    </recommendedName>
</protein>
<evidence type="ECO:0000313" key="7">
    <source>
        <dbReference type="Proteomes" id="UP000029921"/>
    </source>
</evidence>
<dbReference type="Pfam" id="PF01520">
    <property type="entry name" value="Amidase_3"/>
    <property type="match status" value="1"/>
</dbReference>
<dbReference type="AlphaFoldDB" id="A0A4U8SWX4"/>
<dbReference type="InterPro" id="IPR002508">
    <property type="entry name" value="MurNAc-LAA_cat"/>
</dbReference>
<feature type="coiled-coil region" evidence="4">
    <location>
        <begin position="204"/>
        <end position="238"/>
    </location>
</feature>
<dbReference type="Proteomes" id="UP000029921">
    <property type="component" value="Unassembled WGS sequence"/>
</dbReference>
<comment type="catalytic activity">
    <reaction evidence="1">
        <text>Hydrolyzes the link between N-acetylmuramoyl residues and L-amino acid residues in certain cell-wall glycopeptides.</text>
        <dbReference type="EC" id="3.5.1.28"/>
    </reaction>
</comment>
<evidence type="ECO:0000259" key="5">
    <source>
        <dbReference type="SMART" id="SM00646"/>
    </source>
</evidence>
<dbReference type="EMBL" id="JRPE02000014">
    <property type="protein sequence ID" value="TLD91445.1"/>
    <property type="molecule type" value="Genomic_DNA"/>
</dbReference>
<accession>A0A4U8SWX4</accession>
<dbReference type="PANTHER" id="PTHR30404">
    <property type="entry name" value="N-ACETYLMURAMOYL-L-ALANINE AMIDASE"/>
    <property type="match status" value="1"/>
</dbReference>
<keyword evidence="3" id="KW-0378">Hydrolase</keyword>
<comment type="caution">
    <text evidence="6">The sequence shown here is derived from an EMBL/GenBank/DDBJ whole genome shotgun (WGS) entry which is preliminary data.</text>
</comment>
<dbReference type="CDD" id="cd02696">
    <property type="entry name" value="MurNAc-LAA"/>
    <property type="match status" value="1"/>
</dbReference>
<evidence type="ECO:0000256" key="1">
    <source>
        <dbReference type="ARBA" id="ARBA00001561"/>
    </source>
</evidence>
<evidence type="ECO:0000313" key="6">
    <source>
        <dbReference type="EMBL" id="TLD91445.1"/>
    </source>
</evidence>
<dbReference type="SMART" id="SM00646">
    <property type="entry name" value="Ami_3"/>
    <property type="match status" value="1"/>
</dbReference>
<dbReference type="GO" id="GO:0008745">
    <property type="term" value="F:N-acetylmuramoyl-L-alanine amidase activity"/>
    <property type="evidence" value="ECO:0007669"/>
    <property type="project" value="UniProtKB-EC"/>
</dbReference>
<dbReference type="Gene3D" id="3.40.630.40">
    <property type="entry name" value="Zn-dependent exopeptidases"/>
    <property type="match status" value="1"/>
</dbReference>
<evidence type="ECO:0000256" key="4">
    <source>
        <dbReference type="SAM" id="Coils"/>
    </source>
</evidence>
<sequence>MIENKNIYKGLECYCNHFEKIPIDRRDLGIAGDIAPYAFAIGEGYTIYKFNQYAKQENIGQWGQKSARINIKMNGGLLSFLQAIIEGKSGERGLKEAGISVASGIFADKIIDNKLGNKIIENATKHTLNQTSKLASSSATRLATSRVASNIAVKTGVSLLTRIATGAATGAAVGSTAPIVGTIIGAVAGALIAGMVNDYMFADEDKQLEKDKAHNAEIERLEKEYKLKIDRINDYLIRNHYIELRELTEAESEELCKEASNLKSSYFKTIMLMQSFPNYLDRDKEFYDTLQVKELDSKQDLKDKDFKDRYSKEAESKETNKIESKQLHIKPIADSIPLTIEIEKCHNGISGNLLGNTTIYIYNHRFKRVVAKGKSDNNGKLIVHNVYVGKEDTIDKLSFITDRDNFDESNFELSLSQYESFTNIQKKHKSTKELKLLQAYFSFNGSKLSLEYEYEVSNLKANIYKDTIELIPTHNLKDTRFRQYIKYAYMVFDITDSNIDEKTSNITIANRAMLGLKNLGNSGNNKYEIRESWREKIVIFFAYFDKQEKTPFFKALFIHKPIVILDLGNSGAIPLEYEQNSMKRVDIVYDIIQMIEARLKNIATLIKLQKNSDEIIGLDERVRKVNAIKQNTQSKNLLFLSLHIDSEATKSASGMRCFYNDKAYAEQEKRFIKHLKEIYPVTNNTYFENKSNLYLTKFVNVASVLVTLGFISNDDDKARLNNKTQRKAIANKLFLAISNYLRKNNK</sequence>
<proteinExistence type="predicted"/>
<dbReference type="EC" id="3.5.1.28" evidence="2"/>
<evidence type="ECO:0000256" key="3">
    <source>
        <dbReference type="ARBA" id="ARBA00022801"/>
    </source>
</evidence>
<evidence type="ECO:0000256" key="2">
    <source>
        <dbReference type="ARBA" id="ARBA00011901"/>
    </source>
</evidence>
<organism evidence="6 7">
    <name type="scientific">Helicobacter magdeburgensis</name>
    <dbReference type="NCBI Taxonomy" id="471858"/>
    <lineage>
        <taxon>Bacteria</taxon>
        <taxon>Pseudomonadati</taxon>
        <taxon>Campylobacterota</taxon>
        <taxon>Epsilonproteobacteria</taxon>
        <taxon>Campylobacterales</taxon>
        <taxon>Helicobacteraceae</taxon>
        <taxon>Helicobacter</taxon>
    </lineage>
</organism>
<name>A0A4U8SWX4_9HELI</name>
<keyword evidence="7" id="KW-1185">Reference proteome</keyword>